<name>A0ABV4BK09_9CLOT</name>
<reference evidence="2 3" key="1">
    <citation type="submission" date="2024-08" db="EMBL/GenBank/DDBJ databases">
        <title>Clostridium lapicellarii sp. nov., and Clostridium renhuaiense sp. nov., two species isolated from the mud in a fermentation cellar used for producing sauce-flavour Chinese liquors.</title>
        <authorList>
            <person name="Yang F."/>
            <person name="Wang H."/>
            <person name="Chen L.Q."/>
            <person name="Zhou N."/>
            <person name="Lu J.J."/>
            <person name="Pu X.X."/>
            <person name="Wan B."/>
            <person name="Wang L."/>
            <person name="Liu S.J."/>
        </authorList>
    </citation>
    <scope>NUCLEOTIDE SEQUENCE [LARGE SCALE GENOMIC DNA]</scope>
    <source>
        <strain evidence="2 3">MT-5</strain>
    </source>
</reference>
<keyword evidence="3" id="KW-1185">Reference proteome</keyword>
<evidence type="ECO:0000313" key="2">
    <source>
        <dbReference type="EMBL" id="MEY7998818.1"/>
    </source>
</evidence>
<protein>
    <submittedName>
        <fullName evidence="2">Flagellar biosynthesis anti-sigma factor FlgM</fullName>
    </submittedName>
</protein>
<proteinExistence type="predicted"/>
<dbReference type="InterPro" id="IPR035890">
    <property type="entry name" value="Anti-sigma-28_factor_FlgM_sf"/>
</dbReference>
<dbReference type="Proteomes" id="UP001564657">
    <property type="component" value="Unassembled WGS sequence"/>
</dbReference>
<feature type="domain" description="Anti-sigma-28 factor FlgM C-terminal" evidence="1">
    <location>
        <begin position="32"/>
        <end position="84"/>
    </location>
</feature>
<dbReference type="RefSeq" id="WP_369702699.1">
    <property type="nucleotide sequence ID" value="NZ_JBGEWD010000001.1"/>
</dbReference>
<dbReference type="EMBL" id="JBGEWD010000001">
    <property type="protein sequence ID" value="MEY7998818.1"/>
    <property type="molecule type" value="Genomic_DNA"/>
</dbReference>
<accession>A0ABV4BK09</accession>
<keyword evidence="2" id="KW-0966">Cell projection</keyword>
<keyword evidence="2" id="KW-0282">Flagellum</keyword>
<organism evidence="2 3">
    <name type="scientific">Clostridium moutaii</name>
    <dbReference type="NCBI Taxonomy" id="3240932"/>
    <lineage>
        <taxon>Bacteria</taxon>
        <taxon>Bacillati</taxon>
        <taxon>Bacillota</taxon>
        <taxon>Clostridia</taxon>
        <taxon>Eubacteriales</taxon>
        <taxon>Clostridiaceae</taxon>
        <taxon>Clostridium</taxon>
    </lineage>
</organism>
<gene>
    <name evidence="2" type="ORF">AB8U03_01175</name>
</gene>
<dbReference type="Pfam" id="PF04316">
    <property type="entry name" value="FlgM"/>
    <property type="match status" value="1"/>
</dbReference>
<dbReference type="InterPro" id="IPR031316">
    <property type="entry name" value="FlgM_C"/>
</dbReference>
<comment type="caution">
    <text evidence="2">The sequence shown here is derived from an EMBL/GenBank/DDBJ whole genome shotgun (WGS) entry which is preliminary data.</text>
</comment>
<dbReference type="SUPFAM" id="SSF101498">
    <property type="entry name" value="Anti-sigma factor FlgM"/>
    <property type="match status" value="1"/>
</dbReference>
<sequence>MKINGISLNQVLNIYGGNKREHGITKNIGVKDSIEISSTGKSLSSYSPEDKFISSKDKIENIKKAVGSGTYNVDKKLVASKILDAMKGKI</sequence>
<evidence type="ECO:0000259" key="1">
    <source>
        <dbReference type="Pfam" id="PF04316"/>
    </source>
</evidence>
<evidence type="ECO:0000313" key="3">
    <source>
        <dbReference type="Proteomes" id="UP001564657"/>
    </source>
</evidence>
<keyword evidence="2" id="KW-0969">Cilium</keyword>